<feature type="domain" description="2'-deoxycytidine 5'-triphosphate deaminase N-terminal" evidence="1">
    <location>
        <begin position="12"/>
        <end position="180"/>
    </location>
</feature>
<dbReference type="EMBL" id="NJBN01000003">
    <property type="protein sequence ID" value="TKJ41053.1"/>
    <property type="molecule type" value="Genomic_DNA"/>
</dbReference>
<protein>
    <submittedName>
        <fullName evidence="3">Uncharacterized protein</fullName>
    </submittedName>
</protein>
<dbReference type="InterPro" id="IPR010550">
    <property type="entry name" value="DCD_N"/>
</dbReference>
<evidence type="ECO:0000313" key="3">
    <source>
        <dbReference type="EMBL" id="TKJ41053.1"/>
    </source>
</evidence>
<dbReference type="Pfam" id="PF06559">
    <property type="entry name" value="DCD_N"/>
    <property type="match status" value="1"/>
</dbReference>
<dbReference type="InterPro" id="IPR036157">
    <property type="entry name" value="dUTPase-like_sf"/>
</dbReference>
<evidence type="ECO:0000259" key="1">
    <source>
        <dbReference type="Pfam" id="PF06559"/>
    </source>
</evidence>
<dbReference type="SUPFAM" id="SSF51283">
    <property type="entry name" value="dUTPase-like"/>
    <property type="match status" value="2"/>
</dbReference>
<comment type="caution">
    <text evidence="3">The sequence shown here is derived from an EMBL/GenBank/DDBJ whole genome shotgun (WGS) entry which is preliminary data.</text>
</comment>
<evidence type="ECO:0000313" key="4">
    <source>
        <dbReference type="Proteomes" id="UP000319619"/>
    </source>
</evidence>
<dbReference type="GO" id="GO:0008829">
    <property type="term" value="F:dCTP deaminase activity"/>
    <property type="evidence" value="ECO:0007669"/>
    <property type="project" value="InterPro"/>
</dbReference>
<dbReference type="Gene3D" id="2.70.40.10">
    <property type="match status" value="2"/>
</dbReference>
<dbReference type="Proteomes" id="UP000319619">
    <property type="component" value="Unassembled WGS sequence"/>
</dbReference>
<organism evidence="3 4">
    <name type="scientific">candidate division LCP-89 bacterium B3_LCP</name>
    <dbReference type="NCBI Taxonomy" id="2012998"/>
    <lineage>
        <taxon>Bacteria</taxon>
        <taxon>Pseudomonadati</taxon>
        <taxon>Bacteria division LCP-89</taxon>
    </lineage>
</organism>
<sequence>MSTKRTPKIEKPGILNTDQIRELIECKVIVGWDGPDDDIGKSSFDLHLNGYYWKLPAGIKCSRYSRVVDLIKRVGGKKKRIPKIGLRIFPDDEYVYLFELNERISLPKHFYGQGTGKSSIGRLDILTRLIVDYEEKYDCICPFRARNYRYKNLYVEVTPLSFPIKINNGDAIFQLRISKGDFQKLRIQSEIIHLFTNLMKHERGGSVAGADQTNLRLSLKPTKDGTIALKAKRRKEGFAPLKLSVKKPYYPPKNYWERIEKESEDILQIDGSLALKVEKNAFYILRSKERFILPDNIAVYGLAMTEEVGELRIHHAGFVHPGFGRLREDKKGTPLIFEVRGHDVNMLLKHGDLMAELKYYPMSSPAEKGDEYYEEQELKLSKIFKEFRNED</sequence>
<name>A0A532V1F9_UNCL8</name>
<proteinExistence type="predicted"/>
<dbReference type="InterPro" id="IPR053811">
    <property type="entry name" value="DCD_C"/>
</dbReference>
<evidence type="ECO:0000259" key="2">
    <source>
        <dbReference type="Pfam" id="PF22569"/>
    </source>
</evidence>
<accession>A0A532V1F9</accession>
<gene>
    <name evidence="3" type="ORF">CEE37_05145</name>
</gene>
<dbReference type="GO" id="GO:0009394">
    <property type="term" value="P:2'-deoxyribonucleotide metabolic process"/>
    <property type="evidence" value="ECO:0007669"/>
    <property type="project" value="InterPro"/>
</dbReference>
<reference evidence="3 4" key="1">
    <citation type="submission" date="2017-06" db="EMBL/GenBank/DDBJ databases">
        <title>Novel microbial phyla capable of carbon fixation and sulfur reduction in deep-sea sediments.</title>
        <authorList>
            <person name="Huang J."/>
            <person name="Baker B."/>
            <person name="Wang Y."/>
        </authorList>
    </citation>
    <scope>NUCLEOTIDE SEQUENCE [LARGE SCALE GENOMIC DNA]</scope>
    <source>
        <strain evidence="3">B3_LCP</strain>
    </source>
</reference>
<dbReference type="Pfam" id="PF22569">
    <property type="entry name" value="DCD_C"/>
    <property type="match status" value="1"/>
</dbReference>
<feature type="domain" description="2'-deoxycytidine 5'-triphosphate deaminase C-terminal" evidence="2">
    <location>
        <begin position="211"/>
        <end position="384"/>
    </location>
</feature>
<dbReference type="AlphaFoldDB" id="A0A532V1F9"/>